<dbReference type="InterPro" id="IPR021868">
    <property type="entry name" value="Alpha_2_Macroglob_MG3"/>
</dbReference>
<evidence type="ECO:0008006" key="7">
    <source>
        <dbReference type="Google" id="ProtNLM"/>
    </source>
</evidence>
<sequence>MRLKNSILSLLGAITVSTSAFAYSEGFYIRYMDPTEDSSYTRIAEDQVFQLAFNQSVSADSIEKNVVCLVDGIGEQIPVKLVSSDAVLRDKDENRVFVQCTRPLPTDGKVVLHIKEDVESQNGIKLGKDIEGKYLVRSPFEAKVLCDRVNAKTDCSPLGDIRVQFTNDAFVPSEELSKLHVFVDGKEITSEDIVKDTVVSQLVYKGPFNPNTSIEVKLEGELKDDIGRLLSNTNRFPYKMKIGDYPPLLKFAAGSFGIIELFANTTEANLNKNPAMIPVTVRHVNDVSGNQAVQTTVAQWRTQNDADVRKWLSVIPRLAETTYSEQNIQRILSGFSSEYDELPEIDTRNVSLLTQEKDIQYYDLPTTDNHKNQSEVIGIPIKKPGFYVLEAKSEQLGRQLTESGEPMYVRTAALVTNFAVHLKTSSEGALVWVTRLDDAKVVPNAQVRLSTCDNTEIATGVTNEEGVFHYKGKMPENRQCTYDNYSYMASIRIPDTHPLANGMEDYAFALSSWNNGIERWAFNLNPYWEQNTKQDIILHPVLGRTLLRAGETLNIKHLVRQKSKDGLLTPSQNTPLPTDLVLSLDALDEEITLPLTWQTAANGSLYAETNWEIPKTAKNGTYSITYRREDDIYQVNGTDTFQVESFKVPFLKGSIQVSSESQQVENVLINPQQLEANIQVNYIAGGAAALLPIEVSAMAIPQTFNFNITSISDVDFTAQSLGEQERKVFLDKKSFTLDANGNAKVTIDNVPEFNGKTDFLIEVSFLDPNGQVQTISHTVSALSSALIPGVRSKRYFEPKKDFTFDVITVNPLGQILDDRYVVVKATKIKSNVVRKRLVGGFYTYDIHEEVVDLGDICEGFTNEQGVLTCTSQLQEEGQLNLSVIASDTSDNTYITDIPLWVFNGASWYTGNDTDRVDVIADKPVYLAGEEAIFDVRIPFKEATALISIERDGVIDYEIVQFEKNSSTFKLKVKEDWSPNVFVTVLSVRGRIRGDANDEGRLWVNDSQQSHGASTLIDLAKPSFRFGSAKLLIKNPQHHLDIALQLNKPVYQVRERATVTIDAKLSDGKPAALANVTVFAVDKALLELAKNTTTDVLTAMWPERAWLVNTATAQGEVVGRRHYGRKAVPVGGGGGLAPTRELFDTLVFWKANVVLDEQGHATVDFNLNDSISQFELVAVADAGAEAFGTQKVDYTSRQDIQLISGLSTLIRDTDKFDATLTVRNTTETDKVLKITAEVKKGDQPLLSLAPKQVRVLAGYANTVAWTIDPLRLNDIEGVQNLTWEFKALEVAEDGAEKLKDSIRVSQRLIPAIPVTIRQSQLVQLEANKQPLSLPVQAPTRALTVGNKIRGGILVQLQDSLSTSLEGVEHYFTQYPFSCFEQKASIAVGLQDVDRWDILMQEIPSYIDQLGFVRYYPSAMLRGSPLLNAHLLAISADASQLGWQFALPEEAKLKMLNAVEGVVQGRIKNTRDWIPTPDKTDYDLTLLSALARYNLVTESMMQAYPFRESYSTASLVNLYIIHSHLETEQQAETLKQLRQAILDRMARQADRLVFKEFESLNELWWLMEDRNSLHAKLLFTVMNQEAWKQDIPYLVQGLVHAQQKGQWGTTTNNVFGTLAIHAFSQTFEAPANDSYANITVTGAGYKEPKKLEKIGLNQAIEIPWLTKQEANMDLSLHGKGSAWATVSTLAAVEPIEHTYAGYRVEKLIEPIKRKIMGQWSVGDVYRVKLRIIADAPMTWVVVNDPIPSGATILGSGLGRDSVINTQQDNQADNAEEDIFYALDDKEPVFVERKEDVYRAYYQFMDKGEVTLDYVVRLNNVGRFTLPVTRVEAMYAPAIFGETVNKEIQVKAH</sequence>
<organism evidence="5 6">
    <name type="scientific">Pelistega ratti</name>
    <dbReference type="NCBI Taxonomy" id="2652177"/>
    <lineage>
        <taxon>Bacteria</taxon>
        <taxon>Pseudomonadati</taxon>
        <taxon>Pseudomonadota</taxon>
        <taxon>Betaproteobacteria</taxon>
        <taxon>Burkholderiales</taxon>
        <taxon>Alcaligenaceae</taxon>
        <taxon>Pelistega</taxon>
    </lineage>
</organism>
<dbReference type="GO" id="GO:0004866">
    <property type="term" value="F:endopeptidase inhibitor activity"/>
    <property type="evidence" value="ECO:0007669"/>
    <property type="project" value="InterPro"/>
</dbReference>
<dbReference type="RefSeq" id="WP_163763566.1">
    <property type="nucleotide sequence ID" value="NZ_JAAGYR010000001.1"/>
</dbReference>
<dbReference type="Proteomes" id="UP000477651">
    <property type="component" value="Unassembled WGS sequence"/>
</dbReference>
<dbReference type="InterPro" id="IPR011625">
    <property type="entry name" value="A2M_N_BRD"/>
</dbReference>
<name>A0A6L9Y334_9BURK</name>
<dbReference type="Pfam" id="PF00207">
    <property type="entry name" value="A2M"/>
    <property type="match status" value="1"/>
</dbReference>
<dbReference type="InterPro" id="IPR001599">
    <property type="entry name" value="Macroglobln_a2"/>
</dbReference>
<comment type="similarity">
    <text evidence="1">Belongs to the protease inhibitor I39 (alpha-2-macroglobulin) family. Bacterial alpha-2-macroglobulin subfamily.</text>
</comment>
<dbReference type="EMBL" id="JAAGYR010000001">
    <property type="protein sequence ID" value="NEN74749.1"/>
    <property type="molecule type" value="Genomic_DNA"/>
</dbReference>
<dbReference type="Pfam" id="PF17973">
    <property type="entry name" value="bMG10"/>
    <property type="match status" value="1"/>
</dbReference>
<evidence type="ECO:0000259" key="4">
    <source>
        <dbReference type="SMART" id="SM01360"/>
    </source>
</evidence>
<dbReference type="InterPro" id="IPR041246">
    <property type="entry name" value="Bact_MG10"/>
</dbReference>
<feature type="chain" id="PRO_5026828942" description="Alpha-2-macroglobulin" evidence="2">
    <location>
        <begin position="23"/>
        <end position="1850"/>
    </location>
</feature>
<feature type="domain" description="Alpha-2-macroglobulin bait region" evidence="3">
    <location>
        <begin position="916"/>
        <end position="1087"/>
    </location>
</feature>
<keyword evidence="2" id="KW-0732">Signal</keyword>
<evidence type="ECO:0000313" key="5">
    <source>
        <dbReference type="EMBL" id="NEN74749.1"/>
    </source>
</evidence>
<comment type="caution">
    <text evidence="5">The sequence shown here is derived from an EMBL/GenBank/DDBJ whole genome shotgun (WGS) entry which is preliminary data.</text>
</comment>
<dbReference type="SMART" id="SM01359">
    <property type="entry name" value="A2M_N_2"/>
    <property type="match status" value="1"/>
</dbReference>
<dbReference type="Pfam" id="PF01835">
    <property type="entry name" value="MG2"/>
    <property type="match status" value="1"/>
</dbReference>
<feature type="signal peptide" evidence="2">
    <location>
        <begin position="1"/>
        <end position="22"/>
    </location>
</feature>
<dbReference type="Pfam" id="PF11974">
    <property type="entry name" value="bMG3"/>
    <property type="match status" value="1"/>
</dbReference>
<protein>
    <recommendedName>
        <fullName evidence="7">Alpha-2-macroglobulin</fullName>
    </recommendedName>
</protein>
<dbReference type="Pfam" id="PF07703">
    <property type="entry name" value="A2M_BRD"/>
    <property type="match status" value="1"/>
</dbReference>
<evidence type="ECO:0000256" key="1">
    <source>
        <dbReference type="ARBA" id="ARBA00010556"/>
    </source>
</evidence>
<evidence type="ECO:0000259" key="3">
    <source>
        <dbReference type="SMART" id="SM01359"/>
    </source>
</evidence>
<evidence type="ECO:0000256" key="2">
    <source>
        <dbReference type="SAM" id="SignalP"/>
    </source>
</evidence>
<dbReference type="InterPro" id="IPR002890">
    <property type="entry name" value="MG2"/>
</dbReference>
<accession>A0A6L9Y334</accession>
<dbReference type="InterPro" id="IPR051802">
    <property type="entry name" value="YfhM-like"/>
</dbReference>
<evidence type="ECO:0000313" key="6">
    <source>
        <dbReference type="Proteomes" id="UP000477651"/>
    </source>
</evidence>
<reference evidence="5 6" key="1">
    <citation type="submission" date="2020-02" db="EMBL/GenBank/DDBJ databases">
        <title>Pelistega sp. NLN82 were isolated from wild rodents of the Hainan Island.</title>
        <authorList>
            <person name="Niu N."/>
            <person name="Zhou J."/>
        </authorList>
    </citation>
    <scope>NUCLEOTIDE SEQUENCE [LARGE SCALE GENOMIC DNA]</scope>
    <source>
        <strain evidence="5 6">NLN82</strain>
    </source>
</reference>
<feature type="domain" description="Alpha-2-macroglobulin" evidence="4">
    <location>
        <begin position="1145"/>
        <end position="1235"/>
    </location>
</feature>
<dbReference type="SMART" id="SM01360">
    <property type="entry name" value="A2M"/>
    <property type="match status" value="1"/>
</dbReference>
<gene>
    <name evidence="5" type="ORF">F9B74_00190</name>
</gene>
<dbReference type="PANTHER" id="PTHR40094:SF1">
    <property type="entry name" value="UBIQUITIN DOMAIN-CONTAINING PROTEIN"/>
    <property type="match status" value="1"/>
</dbReference>
<proteinExistence type="inferred from homology"/>
<keyword evidence="6" id="KW-1185">Reference proteome</keyword>
<dbReference type="PANTHER" id="PTHR40094">
    <property type="entry name" value="ALPHA-2-MACROGLOBULIN HOMOLOG"/>
    <property type="match status" value="1"/>
</dbReference>